<gene>
    <name evidence="1" type="ORF">MLD38_009083</name>
</gene>
<keyword evidence="2" id="KW-1185">Reference proteome</keyword>
<organism evidence="1 2">
    <name type="scientific">Melastoma candidum</name>
    <dbReference type="NCBI Taxonomy" id="119954"/>
    <lineage>
        <taxon>Eukaryota</taxon>
        <taxon>Viridiplantae</taxon>
        <taxon>Streptophyta</taxon>
        <taxon>Embryophyta</taxon>
        <taxon>Tracheophyta</taxon>
        <taxon>Spermatophyta</taxon>
        <taxon>Magnoliopsida</taxon>
        <taxon>eudicotyledons</taxon>
        <taxon>Gunneridae</taxon>
        <taxon>Pentapetalae</taxon>
        <taxon>rosids</taxon>
        <taxon>malvids</taxon>
        <taxon>Myrtales</taxon>
        <taxon>Melastomataceae</taxon>
        <taxon>Melastomatoideae</taxon>
        <taxon>Melastomateae</taxon>
        <taxon>Melastoma</taxon>
    </lineage>
</organism>
<dbReference type="EMBL" id="CM042882">
    <property type="protein sequence ID" value="KAI4383217.1"/>
    <property type="molecule type" value="Genomic_DNA"/>
</dbReference>
<comment type="caution">
    <text evidence="1">The sequence shown here is derived from an EMBL/GenBank/DDBJ whole genome shotgun (WGS) entry which is preliminary data.</text>
</comment>
<evidence type="ECO:0000313" key="2">
    <source>
        <dbReference type="Proteomes" id="UP001057402"/>
    </source>
</evidence>
<accession>A0ACB9RW39</accession>
<evidence type="ECO:0000313" key="1">
    <source>
        <dbReference type="EMBL" id="KAI4383217.1"/>
    </source>
</evidence>
<sequence length="458" mass="50408">MEKSEGRGADKSASDDVKQGKIPSDGFCAPQSGQENNVDKGTAMELTQEKIPDDGCSVSHPDQEKVEQKLQVSDLSQAIVPYDKEENGASDIRELTLRAESTSVHAEKVPVDGFNWRKYGQKNVRGNEFVRSYYRCTHPCCLVKRQVERSLDGQITDTVYLGQHSHPPINNPAPVNSPISPTSKKSDKCPPASIKEKLPELKIPACSPVSNVARSEVVPRPHKEEAKSPVIRMDKVPDNDAFNACPPVLKKKKRDPDNANFMGGDTPNSEARTVVRTVSEVDIVHDGHRWRKYGQKMVKGNTNPRSYYRCSWVGCPARKLVERASNDQKVVITTYEGQHLHSKDALTAMSSCHSEETEKQPHNENPLAIIVPEASTTSRGKIDGGDRKGKKRESISHLVGFNMSVLPGPESKPGEKPIHTNGSNLGDSEKAARGPFSETKEEHSRAQQPTNNAAAVRS</sequence>
<protein>
    <submittedName>
        <fullName evidence="1">Uncharacterized protein</fullName>
    </submittedName>
</protein>
<dbReference type="Proteomes" id="UP001057402">
    <property type="component" value="Chromosome 3"/>
</dbReference>
<reference evidence="2" key="1">
    <citation type="journal article" date="2023" name="Front. Plant Sci.">
        <title>Chromosomal-level genome assembly of Melastoma candidum provides insights into trichome evolution.</title>
        <authorList>
            <person name="Zhong Y."/>
            <person name="Wu W."/>
            <person name="Sun C."/>
            <person name="Zou P."/>
            <person name="Liu Y."/>
            <person name="Dai S."/>
            <person name="Zhou R."/>
        </authorList>
    </citation>
    <scope>NUCLEOTIDE SEQUENCE [LARGE SCALE GENOMIC DNA]</scope>
</reference>
<proteinExistence type="predicted"/>
<name>A0ACB9RW39_9MYRT</name>